<sequence length="72" mass="8311">YMRADSYTTEKDRLDYARVLIDTSDLEVVNRVEKLLVGGEMFEIKIIKEWGMALGEDACMLDNEPDSETYQS</sequence>
<name>A0A392TI67_9FABA</name>
<dbReference type="AlphaFoldDB" id="A0A392TI67"/>
<evidence type="ECO:0000313" key="1">
    <source>
        <dbReference type="EMBL" id="MCI59796.1"/>
    </source>
</evidence>
<dbReference type="Proteomes" id="UP000265520">
    <property type="component" value="Unassembled WGS sequence"/>
</dbReference>
<evidence type="ECO:0000313" key="2">
    <source>
        <dbReference type="Proteomes" id="UP000265520"/>
    </source>
</evidence>
<accession>A0A392TI67</accession>
<reference evidence="1 2" key="1">
    <citation type="journal article" date="2018" name="Front. Plant Sci.">
        <title>Red Clover (Trifolium pratense) and Zigzag Clover (T. medium) - A Picture of Genomic Similarities and Differences.</title>
        <authorList>
            <person name="Dluhosova J."/>
            <person name="Istvanek J."/>
            <person name="Nedelnik J."/>
            <person name="Repkova J."/>
        </authorList>
    </citation>
    <scope>NUCLEOTIDE SEQUENCE [LARGE SCALE GENOMIC DNA]</scope>
    <source>
        <strain evidence="2">cv. 10/8</strain>
        <tissue evidence="1">Leaf</tissue>
    </source>
</reference>
<protein>
    <submittedName>
        <fullName evidence="1">Sulfate transporter</fullName>
    </submittedName>
</protein>
<dbReference type="PANTHER" id="PTHR34427:SF5">
    <property type="entry name" value="DUF4283 DOMAIN-CONTAINING PROTEIN"/>
    <property type="match status" value="1"/>
</dbReference>
<feature type="non-terminal residue" evidence="1">
    <location>
        <position position="1"/>
    </location>
</feature>
<comment type="caution">
    <text evidence="1">The sequence shown here is derived from an EMBL/GenBank/DDBJ whole genome shotgun (WGS) entry which is preliminary data.</text>
</comment>
<proteinExistence type="predicted"/>
<organism evidence="1 2">
    <name type="scientific">Trifolium medium</name>
    <dbReference type="NCBI Taxonomy" id="97028"/>
    <lineage>
        <taxon>Eukaryota</taxon>
        <taxon>Viridiplantae</taxon>
        <taxon>Streptophyta</taxon>
        <taxon>Embryophyta</taxon>
        <taxon>Tracheophyta</taxon>
        <taxon>Spermatophyta</taxon>
        <taxon>Magnoliopsida</taxon>
        <taxon>eudicotyledons</taxon>
        <taxon>Gunneridae</taxon>
        <taxon>Pentapetalae</taxon>
        <taxon>rosids</taxon>
        <taxon>fabids</taxon>
        <taxon>Fabales</taxon>
        <taxon>Fabaceae</taxon>
        <taxon>Papilionoideae</taxon>
        <taxon>50 kb inversion clade</taxon>
        <taxon>NPAAA clade</taxon>
        <taxon>Hologalegina</taxon>
        <taxon>IRL clade</taxon>
        <taxon>Trifolieae</taxon>
        <taxon>Trifolium</taxon>
    </lineage>
</organism>
<feature type="non-terminal residue" evidence="1">
    <location>
        <position position="72"/>
    </location>
</feature>
<dbReference type="EMBL" id="LXQA010569985">
    <property type="protein sequence ID" value="MCI59796.1"/>
    <property type="molecule type" value="Genomic_DNA"/>
</dbReference>
<dbReference type="PANTHER" id="PTHR34427">
    <property type="entry name" value="DUF4283 DOMAIN PROTEIN"/>
    <property type="match status" value="1"/>
</dbReference>
<keyword evidence="2" id="KW-1185">Reference proteome</keyword>